<evidence type="ECO:0000256" key="1">
    <source>
        <dbReference type="SAM" id="MobiDB-lite"/>
    </source>
</evidence>
<feature type="region of interest" description="Disordered" evidence="1">
    <location>
        <begin position="30"/>
        <end position="54"/>
    </location>
</feature>
<evidence type="ECO:0000313" key="4">
    <source>
        <dbReference type="Proteomes" id="UP000006844"/>
    </source>
</evidence>
<proteinExistence type="predicted"/>
<sequence length="105" mass="11395">MTHAANKTIRFVTPLIAVAMFAGTSMVASAQTAQNSAPAANMSMNPEQEQAFHDGQEALKMDTAAKRKIDATASHLYVHPPVKKEARDAYRANFQKGYEQAKQGS</sequence>
<evidence type="ECO:0008006" key="5">
    <source>
        <dbReference type="Google" id="ProtNLM"/>
    </source>
</evidence>
<feature type="compositionally biased region" description="Polar residues" evidence="1">
    <location>
        <begin position="30"/>
        <end position="48"/>
    </location>
</feature>
<organism evidence="3 4">
    <name type="scientific">Terriglobus saanensis (strain ATCC BAA-1853 / DSM 23119 / SP1PR4)</name>
    <dbReference type="NCBI Taxonomy" id="401053"/>
    <lineage>
        <taxon>Bacteria</taxon>
        <taxon>Pseudomonadati</taxon>
        <taxon>Acidobacteriota</taxon>
        <taxon>Terriglobia</taxon>
        <taxon>Terriglobales</taxon>
        <taxon>Acidobacteriaceae</taxon>
        <taxon>Terriglobus</taxon>
    </lineage>
</organism>
<reference evidence="3 4" key="1">
    <citation type="journal article" date="2012" name="Stand. Genomic Sci.">
        <title>Complete genome sequence of Terriglobus saanensis type strain SP1PR4(T), an Acidobacteria from tundra soil.</title>
        <authorList>
            <person name="Rawat S.R."/>
            <person name="Mannisto M.K."/>
            <person name="Starovoytov V."/>
            <person name="Goodwin L."/>
            <person name="Nolan M."/>
            <person name="Hauser L."/>
            <person name="Land M."/>
            <person name="Davenport K.W."/>
            <person name="Woyke T."/>
            <person name="Haggblom M.M."/>
        </authorList>
    </citation>
    <scope>NUCLEOTIDE SEQUENCE</scope>
    <source>
        <strain evidence="4">ATCC BAA-1853 / DSM 23119 / SP1PR4</strain>
    </source>
</reference>
<dbReference type="AlphaFoldDB" id="E8V6T6"/>
<dbReference type="STRING" id="401053.AciPR4_3130"/>
<evidence type="ECO:0000313" key="3">
    <source>
        <dbReference type="EMBL" id="ADV83888.1"/>
    </source>
</evidence>
<keyword evidence="4" id="KW-1185">Reference proteome</keyword>
<dbReference type="HOGENOM" id="CLU_2235272_0_0_0"/>
<protein>
    <recommendedName>
        <fullName evidence="5">DUF4148 domain-containing protein</fullName>
    </recommendedName>
</protein>
<dbReference type="KEGG" id="tsa:AciPR4_3130"/>
<feature type="chain" id="PRO_5003229273" description="DUF4148 domain-containing protein" evidence="2">
    <location>
        <begin position="31"/>
        <end position="105"/>
    </location>
</feature>
<feature type="signal peptide" evidence="2">
    <location>
        <begin position="1"/>
        <end position="30"/>
    </location>
</feature>
<keyword evidence="2" id="KW-0732">Signal</keyword>
<name>E8V6T6_TERSS</name>
<evidence type="ECO:0000256" key="2">
    <source>
        <dbReference type="SAM" id="SignalP"/>
    </source>
</evidence>
<gene>
    <name evidence="3" type="ordered locus">AciPR4_3130</name>
</gene>
<accession>E8V6T6</accession>
<dbReference type="Proteomes" id="UP000006844">
    <property type="component" value="Chromosome"/>
</dbReference>
<dbReference type="eggNOG" id="ENOG502ZHHU">
    <property type="taxonomic scope" value="Bacteria"/>
</dbReference>
<dbReference type="OrthoDB" id="120767at2"/>
<dbReference type="EMBL" id="CP002467">
    <property type="protein sequence ID" value="ADV83888.1"/>
    <property type="molecule type" value="Genomic_DNA"/>
</dbReference>